<sequence length="149" mass="17455">MSYPEPTVSAVILNPERKLLLCRSHKWEDKYVIPGGHIEWGEKMEEALKREILEETGLQIHDIRLIGLQESIFSEKYHSRKHFIFIDYLCRSDSSEVRLNDEAESYLWIDPQECKDLDLGGFTASLLERVFGLNSGEDMHQVSIFYNYK</sequence>
<accession>E1R2V6</accession>
<evidence type="ECO:0000313" key="4">
    <source>
        <dbReference type="EMBL" id="ADK80388.1"/>
    </source>
</evidence>
<dbReference type="PROSITE" id="PS00893">
    <property type="entry name" value="NUDIX_BOX"/>
    <property type="match status" value="1"/>
</dbReference>
<feature type="domain" description="Nudix hydrolase" evidence="3">
    <location>
        <begin position="3"/>
        <end position="132"/>
    </location>
</feature>
<keyword evidence="1 2" id="KW-0378">Hydrolase</keyword>
<dbReference type="SUPFAM" id="SSF55811">
    <property type="entry name" value="Nudix"/>
    <property type="match status" value="1"/>
</dbReference>
<name>E1R2V6_SEDSS</name>
<dbReference type="GO" id="GO:0016787">
    <property type="term" value="F:hydrolase activity"/>
    <property type="evidence" value="ECO:0007669"/>
    <property type="project" value="UniProtKB-KW"/>
</dbReference>
<dbReference type="Pfam" id="PF00293">
    <property type="entry name" value="NUDIX"/>
    <property type="match status" value="1"/>
</dbReference>
<evidence type="ECO:0000313" key="5">
    <source>
        <dbReference type="Proteomes" id="UP000002318"/>
    </source>
</evidence>
<dbReference type="PANTHER" id="PTHR43736:SF1">
    <property type="entry name" value="DIHYDRONEOPTERIN TRIPHOSPHATE DIPHOSPHATASE"/>
    <property type="match status" value="1"/>
</dbReference>
<reference evidence="4 5" key="1">
    <citation type="journal article" date="2010" name="Stand. Genomic Sci.">
        <title>Complete genome sequence of Spirochaeta smaragdinae type strain (SEBR 4228).</title>
        <authorList>
            <person name="Mavromatis K."/>
            <person name="Yasawong M."/>
            <person name="Chertkov O."/>
            <person name="Lapidus A."/>
            <person name="Lucas S."/>
            <person name="Nolan M."/>
            <person name="Del Rio T.G."/>
            <person name="Tice H."/>
            <person name="Cheng J.F."/>
            <person name="Pitluck S."/>
            <person name="Liolios K."/>
            <person name="Ivanova N."/>
            <person name="Tapia R."/>
            <person name="Han C."/>
            <person name="Bruce D."/>
            <person name="Goodwin L."/>
            <person name="Pati A."/>
            <person name="Chen A."/>
            <person name="Palaniappan K."/>
            <person name="Land M."/>
            <person name="Hauser L."/>
            <person name="Chang Y.J."/>
            <person name="Jeffries C.D."/>
            <person name="Detter J.C."/>
            <person name="Rohde M."/>
            <person name="Brambilla E."/>
            <person name="Spring S."/>
            <person name="Goker M."/>
            <person name="Sikorski J."/>
            <person name="Woyke T."/>
            <person name="Bristow J."/>
            <person name="Eisen J.A."/>
            <person name="Markowitz V."/>
            <person name="Hugenholtz P."/>
            <person name="Klenk H.P."/>
            <person name="Kyrpides N.C."/>
        </authorList>
    </citation>
    <scope>NUCLEOTIDE SEQUENCE [LARGE SCALE GENOMIC DNA]</scope>
    <source>
        <strain evidence="5">DSM 11293 / JCM 15392 / SEBR 4228</strain>
    </source>
</reference>
<dbReference type="InterPro" id="IPR020084">
    <property type="entry name" value="NUDIX_hydrolase_CS"/>
</dbReference>
<keyword evidence="5" id="KW-1185">Reference proteome</keyword>
<dbReference type="EMBL" id="CP002116">
    <property type="protein sequence ID" value="ADK80388.1"/>
    <property type="molecule type" value="Genomic_DNA"/>
</dbReference>
<dbReference type="CDD" id="cd18874">
    <property type="entry name" value="NUDIX_Hydrolase"/>
    <property type="match status" value="1"/>
</dbReference>
<dbReference type="Proteomes" id="UP000002318">
    <property type="component" value="Chromosome"/>
</dbReference>
<dbReference type="OrthoDB" id="9816289at2"/>
<comment type="similarity">
    <text evidence="2">Belongs to the Nudix hydrolase family.</text>
</comment>
<dbReference type="KEGG" id="ssm:Spirs_1261"/>
<dbReference type="PRINTS" id="PR00502">
    <property type="entry name" value="NUDIXFAMILY"/>
</dbReference>
<gene>
    <name evidence="4" type="ordered locus">Spirs_1261</name>
</gene>
<organism evidence="4 5">
    <name type="scientific">Sediminispirochaeta smaragdinae (strain DSM 11293 / JCM 15392 / SEBR 4228)</name>
    <name type="common">Spirochaeta smaragdinae</name>
    <dbReference type="NCBI Taxonomy" id="573413"/>
    <lineage>
        <taxon>Bacteria</taxon>
        <taxon>Pseudomonadati</taxon>
        <taxon>Spirochaetota</taxon>
        <taxon>Spirochaetia</taxon>
        <taxon>Spirochaetales</taxon>
        <taxon>Spirochaetaceae</taxon>
        <taxon>Sediminispirochaeta</taxon>
    </lineage>
</organism>
<dbReference type="HOGENOM" id="CLU_037162_20_2_12"/>
<dbReference type="AlphaFoldDB" id="E1R2V6"/>
<dbReference type="RefSeq" id="WP_013253852.1">
    <property type="nucleotide sequence ID" value="NC_014364.1"/>
</dbReference>
<protein>
    <submittedName>
        <fullName evidence="4">NUDIX hydrolase</fullName>
    </submittedName>
</protein>
<dbReference type="InterPro" id="IPR015797">
    <property type="entry name" value="NUDIX_hydrolase-like_dom_sf"/>
</dbReference>
<dbReference type="PANTHER" id="PTHR43736">
    <property type="entry name" value="ADP-RIBOSE PYROPHOSPHATASE"/>
    <property type="match status" value="1"/>
</dbReference>
<dbReference type="InterPro" id="IPR020476">
    <property type="entry name" value="Nudix_hydrolase"/>
</dbReference>
<proteinExistence type="inferred from homology"/>
<dbReference type="STRING" id="573413.Spirs_1261"/>
<evidence type="ECO:0000259" key="3">
    <source>
        <dbReference type="PROSITE" id="PS51462"/>
    </source>
</evidence>
<dbReference type="PROSITE" id="PS51462">
    <property type="entry name" value="NUDIX"/>
    <property type="match status" value="1"/>
</dbReference>
<dbReference type="InterPro" id="IPR000086">
    <property type="entry name" value="NUDIX_hydrolase_dom"/>
</dbReference>
<dbReference type="Gene3D" id="3.90.79.10">
    <property type="entry name" value="Nucleoside Triphosphate Pyrophosphohydrolase"/>
    <property type="match status" value="1"/>
</dbReference>
<evidence type="ECO:0000256" key="1">
    <source>
        <dbReference type="ARBA" id="ARBA00022801"/>
    </source>
</evidence>
<dbReference type="eggNOG" id="COG1051">
    <property type="taxonomic scope" value="Bacteria"/>
</dbReference>
<evidence type="ECO:0000256" key="2">
    <source>
        <dbReference type="RuleBase" id="RU003476"/>
    </source>
</evidence>